<feature type="domain" description="DUF1549" evidence="2">
    <location>
        <begin position="181"/>
        <end position="388"/>
    </location>
</feature>
<dbReference type="InterPro" id="IPR011444">
    <property type="entry name" value="DUF1549"/>
</dbReference>
<dbReference type="GO" id="GO:0020037">
    <property type="term" value="F:heme binding"/>
    <property type="evidence" value="ECO:0007669"/>
    <property type="project" value="InterPro"/>
</dbReference>
<protein>
    <submittedName>
        <fullName evidence="5">Planctomycete cytochrome C</fullName>
    </submittedName>
</protein>
<dbReference type="InterPro" id="IPR036909">
    <property type="entry name" value="Cyt_c-like_dom_sf"/>
</dbReference>
<dbReference type="PANTHER" id="PTHR35889">
    <property type="entry name" value="CYCLOINULO-OLIGOSACCHARIDE FRUCTANOTRANSFERASE-RELATED"/>
    <property type="match status" value="1"/>
</dbReference>
<feature type="coiled-coil region" evidence="1">
    <location>
        <begin position="414"/>
        <end position="441"/>
    </location>
</feature>
<dbReference type="PANTHER" id="PTHR35889:SF3">
    <property type="entry name" value="F-BOX DOMAIN-CONTAINING PROTEIN"/>
    <property type="match status" value="1"/>
</dbReference>
<name>A0A5C5X631_9PLAN</name>
<feature type="domain" description="Cytochrome C Planctomycete-type" evidence="4">
    <location>
        <begin position="71"/>
        <end position="129"/>
    </location>
</feature>
<feature type="domain" description="DUF1553" evidence="3">
    <location>
        <begin position="762"/>
        <end position="1020"/>
    </location>
</feature>
<dbReference type="AlphaFoldDB" id="A0A5C5X631"/>
<evidence type="ECO:0000313" key="6">
    <source>
        <dbReference type="Proteomes" id="UP000317243"/>
    </source>
</evidence>
<organism evidence="5 6">
    <name type="scientific">Thalassoglobus neptunius</name>
    <dbReference type="NCBI Taxonomy" id="1938619"/>
    <lineage>
        <taxon>Bacteria</taxon>
        <taxon>Pseudomonadati</taxon>
        <taxon>Planctomycetota</taxon>
        <taxon>Planctomycetia</taxon>
        <taxon>Planctomycetales</taxon>
        <taxon>Planctomycetaceae</taxon>
        <taxon>Thalassoglobus</taxon>
    </lineage>
</organism>
<dbReference type="InterPro" id="IPR022655">
    <property type="entry name" value="DUF1553"/>
</dbReference>
<dbReference type="GO" id="GO:0009055">
    <property type="term" value="F:electron transfer activity"/>
    <property type="evidence" value="ECO:0007669"/>
    <property type="project" value="InterPro"/>
</dbReference>
<dbReference type="Pfam" id="PF07587">
    <property type="entry name" value="PSD1"/>
    <property type="match status" value="1"/>
</dbReference>
<dbReference type="SUPFAM" id="SSF46626">
    <property type="entry name" value="Cytochrome c"/>
    <property type="match status" value="1"/>
</dbReference>
<evidence type="ECO:0000259" key="4">
    <source>
        <dbReference type="Pfam" id="PF07635"/>
    </source>
</evidence>
<gene>
    <name evidence="5" type="ORF">KOR42_10070</name>
</gene>
<evidence type="ECO:0000259" key="2">
    <source>
        <dbReference type="Pfam" id="PF07583"/>
    </source>
</evidence>
<reference evidence="5 6" key="1">
    <citation type="submission" date="2019-02" db="EMBL/GenBank/DDBJ databases">
        <title>Deep-cultivation of Planctomycetes and their phenomic and genomic characterization uncovers novel biology.</title>
        <authorList>
            <person name="Wiegand S."/>
            <person name="Jogler M."/>
            <person name="Boedeker C."/>
            <person name="Pinto D."/>
            <person name="Vollmers J."/>
            <person name="Rivas-Marin E."/>
            <person name="Kohn T."/>
            <person name="Peeters S.H."/>
            <person name="Heuer A."/>
            <person name="Rast P."/>
            <person name="Oberbeckmann S."/>
            <person name="Bunk B."/>
            <person name="Jeske O."/>
            <person name="Meyerdierks A."/>
            <person name="Storesund J.E."/>
            <person name="Kallscheuer N."/>
            <person name="Luecker S."/>
            <person name="Lage O.M."/>
            <person name="Pohl T."/>
            <person name="Merkel B.J."/>
            <person name="Hornburger P."/>
            <person name="Mueller R.-W."/>
            <person name="Bruemmer F."/>
            <person name="Labrenz M."/>
            <person name="Spormann A.M."/>
            <person name="Op Den Camp H."/>
            <person name="Overmann J."/>
            <person name="Amann R."/>
            <person name="Jetten M.S.M."/>
            <person name="Mascher T."/>
            <person name="Medema M.H."/>
            <person name="Devos D.P."/>
            <person name="Kaster A.-K."/>
            <person name="Ovreas L."/>
            <person name="Rohde M."/>
            <person name="Galperin M.Y."/>
            <person name="Jogler C."/>
        </authorList>
    </citation>
    <scope>NUCLEOTIDE SEQUENCE [LARGE SCALE GENOMIC DNA]</scope>
    <source>
        <strain evidence="5 6">KOR42</strain>
    </source>
</reference>
<accession>A0A5C5X631</accession>
<evidence type="ECO:0000259" key="3">
    <source>
        <dbReference type="Pfam" id="PF07587"/>
    </source>
</evidence>
<evidence type="ECO:0000313" key="5">
    <source>
        <dbReference type="EMBL" id="TWT57645.1"/>
    </source>
</evidence>
<comment type="caution">
    <text evidence="5">The sequence shown here is derived from an EMBL/GenBank/DDBJ whole genome shotgun (WGS) entry which is preliminary data.</text>
</comment>
<evidence type="ECO:0000256" key="1">
    <source>
        <dbReference type="SAM" id="Coils"/>
    </source>
</evidence>
<dbReference type="Pfam" id="PF07583">
    <property type="entry name" value="PSCyt2"/>
    <property type="match status" value="1"/>
</dbReference>
<sequence>MSFPILCEDVSLRTSHFPNRIIPWGTPPMIRPFFYGIAACLMVGSYGIADPGTVKPVDFDREIQPILQARCASCHGSEAREGGLRFLGRDDLFLRNDSGEPAIVAGEPSASELIRRIEADEFERMPPEGPPLNEEQITLLKRWIQEGVSWPQSQKAPKHWAYVAPVRPDVPQVESGRVANPIDAFVLSTLEESETGLHQSSPASPATRLRRVYLDLIGLPPEMHVLEAFEANPSEDHYREIVDQLLASPHYGEKWARQWLDLARYADSNGFQADQFREIWPYRDWVIDAFNNDMPFDEFSIAQLAGDLLPEPSLDDKIATGFHRCTTCNVEAGVDPEENRTNQIIDRVNTTGTVWLGTTLECAQCHNHKYDPFSQEEYYELFAFFNNTPLEVVQPGGSGVQFEVSGPKMDLPLTELQQEERDELKAELKQVKRRISRRETVLAEEQESWEDELRASLASVAEWHVLEPITFESEKGSEFRILPDSSILLTGKAPDKDTYTVTFSTNLKDITGFKIEALTDDSLPGKGPGRGDEKRPNFVAHELKISVTSEGEVDRDLKLHTPQASFSQKNYDVAGLIDGDLKTGWAINPKFGEPHWASFLIKEAINKTGQEAGSKAGKDSSSKPVTIRFELSQQFGGARTVGRLRVQALTGDPEAATIPSDIREALLAEKERTEEQGVALAKFHASQDQGMKRLVNQRKEIQSKIDAITPLTTLVMVEMDDGRETNIFQRGNFLSPGVTVEAAVPGVLHPLSSAVGETEQRDRLAFAKWLVSEENPLVARVAVNRWWSEFFGHGIVETLEDFGTQGDRPTHPELLDWLAVELMESNWSMKQINRTIVLSETYQQDSRIESADRELDSLNRLYARGPRFRLSAETIRDQALAISGLLCRDVGGPPVYPPQPENIWRHVGRNAPKWETDTDGDRFRRGLYVVWRRSAPYPSFVNFDAPDRASCVVKRSRTNTPLQALTLLNDPAYVEMAHGLANRLLVECSDGGTDELVEFGFRLVTSRQPNSHEAAFLIAFLESEEQRFTDDPVAAKQVVPESVRQTDVPIAKQAACFELASVLLNLDESITKN</sequence>
<proteinExistence type="predicted"/>
<dbReference type="Proteomes" id="UP000317243">
    <property type="component" value="Unassembled WGS sequence"/>
</dbReference>
<dbReference type="EMBL" id="SIHI01000001">
    <property type="protein sequence ID" value="TWT57645.1"/>
    <property type="molecule type" value="Genomic_DNA"/>
</dbReference>
<dbReference type="Pfam" id="PF07635">
    <property type="entry name" value="PSCyt1"/>
    <property type="match status" value="1"/>
</dbReference>
<dbReference type="InterPro" id="IPR011429">
    <property type="entry name" value="Cyt_c_Planctomycete-type"/>
</dbReference>
<keyword evidence="1" id="KW-0175">Coiled coil</keyword>
<keyword evidence="6" id="KW-1185">Reference proteome</keyword>